<accession>A0A4R7EW83</accession>
<keyword evidence="1" id="KW-0812">Transmembrane</keyword>
<keyword evidence="3" id="KW-1185">Reference proteome</keyword>
<evidence type="ECO:0000256" key="1">
    <source>
        <dbReference type="SAM" id="Phobius"/>
    </source>
</evidence>
<gene>
    <name evidence="2" type="ORF">C8P70_11369</name>
</gene>
<dbReference type="Proteomes" id="UP000295215">
    <property type="component" value="Unassembled WGS sequence"/>
</dbReference>
<comment type="caution">
    <text evidence="2">The sequence shown here is derived from an EMBL/GenBank/DDBJ whole genome shotgun (WGS) entry which is preliminary data.</text>
</comment>
<keyword evidence="1" id="KW-0472">Membrane</keyword>
<dbReference type="AlphaFoldDB" id="A0A4R7EW83"/>
<sequence length="167" mass="19659">MLNLLFEKNTKIIIIISSIIITLCLLAMRYYFLNSNKYIVLLPFGIILNVIIMLIEKGIQINKTTNEFRIYKSLFGLKYGKWKPLPNISYISVFKAQRVQKTNRGKAMNYRYFNVYEINLFDHNNHCTTLFETDIDLFKETKSAAVQINQYLNIPLLDATTVPYKWI</sequence>
<reference evidence="2 3" key="1">
    <citation type="submission" date="2019-03" db="EMBL/GenBank/DDBJ databases">
        <title>Genomic Encyclopedia of Archaeal and Bacterial Type Strains, Phase II (KMG-II): from individual species to whole genera.</title>
        <authorList>
            <person name="Goeker M."/>
        </authorList>
    </citation>
    <scope>NUCLEOTIDE SEQUENCE [LARGE SCALE GENOMIC DNA]</scope>
    <source>
        <strain evidence="2 3">DSM 28213</strain>
    </source>
</reference>
<proteinExistence type="predicted"/>
<feature type="transmembrane region" description="Helical" evidence="1">
    <location>
        <begin position="38"/>
        <end position="55"/>
    </location>
</feature>
<evidence type="ECO:0000313" key="3">
    <source>
        <dbReference type="Proteomes" id="UP000295215"/>
    </source>
</evidence>
<evidence type="ECO:0008006" key="4">
    <source>
        <dbReference type="Google" id="ProtNLM"/>
    </source>
</evidence>
<protein>
    <recommendedName>
        <fullName evidence="4">PH (Pleckstrin Homology) domain-containing protein</fullName>
    </recommendedName>
</protein>
<evidence type="ECO:0000313" key="2">
    <source>
        <dbReference type="EMBL" id="TDS58157.1"/>
    </source>
</evidence>
<name>A0A4R7EW83_9FLAO</name>
<dbReference type="EMBL" id="SOAG01000013">
    <property type="protein sequence ID" value="TDS58157.1"/>
    <property type="molecule type" value="Genomic_DNA"/>
</dbReference>
<feature type="transmembrane region" description="Helical" evidence="1">
    <location>
        <begin position="12"/>
        <end position="32"/>
    </location>
</feature>
<organism evidence="2 3">
    <name type="scientific">Myroides indicus</name>
    <dbReference type="NCBI Taxonomy" id="1323422"/>
    <lineage>
        <taxon>Bacteria</taxon>
        <taxon>Pseudomonadati</taxon>
        <taxon>Bacteroidota</taxon>
        <taxon>Flavobacteriia</taxon>
        <taxon>Flavobacteriales</taxon>
        <taxon>Flavobacteriaceae</taxon>
        <taxon>Myroides</taxon>
    </lineage>
</organism>
<keyword evidence="1" id="KW-1133">Transmembrane helix</keyword>